<evidence type="ECO:0000256" key="1">
    <source>
        <dbReference type="ARBA" id="ARBA00000085"/>
    </source>
</evidence>
<proteinExistence type="predicted"/>
<dbReference type="Proteomes" id="UP000178417">
    <property type="component" value="Unassembled WGS sequence"/>
</dbReference>
<reference evidence="10 11" key="1">
    <citation type="journal article" date="2016" name="Nat. Commun.">
        <title>Thousands of microbial genomes shed light on interconnected biogeochemical processes in an aquifer system.</title>
        <authorList>
            <person name="Anantharaman K."/>
            <person name="Brown C.T."/>
            <person name="Hug L.A."/>
            <person name="Sharon I."/>
            <person name="Castelle C.J."/>
            <person name="Probst A.J."/>
            <person name="Thomas B.C."/>
            <person name="Singh A."/>
            <person name="Wilkins M.J."/>
            <person name="Karaoz U."/>
            <person name="Brodie E.L."/>
            <person name="Williams K.H."/>
            <person name="Hubbard S.S."/>
            <person name="Banfield J.F."/>
        </authorList>
    </citation>
    <scope>NUCLEOTIDE SEQUENCE [LARGE SCALE GENOMIC DNA]</scope>
</reference>
<feature type="domain" description="Histidine kinase" evidence="9">
    <location>
        <begin position="472"/>
        <end position="636"/>
    </location>
</feature>
<dbReference type="SMART" id="SM00387">
    <property type="entry name" value="HATPase_c"/>
    <property type="match status" value="1"/>
</dbReference>
<dbReference type="EMBL" id="MEUB01000054">
    <property type="protein sequence ID" value="OGC19971.1"/>
    <property type="molecule type" value="Genomic_DNA"/>
</dbReference>
<dbReference type="Gene3D" id="3.30.450.40">
    <property type="match status" value="1"/>
</dbReference>
<evidence type="ECO:0000256" key="2">
    <source>
        <dbReference type="ARBA" id="ARBA00012438"/>
    </source>
</evidence>
<dbReference type="CDD" id="cd00075">
    <property type="entry name" value="HATPase"/>
    <property type="match status" value="1"/>
</dbReference>
<evidence type="ECO:0000313" key="11">
    <source>
        <dbReference type="Proteomes" id="UP000178417"/>
    </source>
</evidence>
<keyword evidence="8" id="KW-0812">Transmembrane</keyword>
<dbReference type="STRING" id="1802579.A2310_01255"/>
<keyword evidence="3" id="KW-0808">Transferase</keyword>
<organism evidence="10 11">
    <name type="scientific">candidate division WOR-1 bacterium RIFOXYB2_FULL_37_13</name>
    <dbReference type="NCBI Taxonomy" id="1802579"/>
    <lineage>
        <taxon>Bacteria</taxon>
        <taxon>Bacillati</taxon>
        <taxon>Saganbacteria</taxon>
    </lineage>
</organism>
<feature type="transmembrane region" description="Helical" evidence="8">
    <location>
        <begin position="6"/>
        <end position="23"/>
    </location>
</feature>
<feature type="transmembrane region" description="Helical" evidence="8">
    <location>
        <begin position="175"/>
        <end position="196"/>
    </location>
</feature>
<dbReference type="InterPro" id="IPR004358">
    <property type="entry name" value="Sig_transdc_His_kin-like_C"/>
</dbReference>
<keyword evidence="8" id="KW-1133">Transmembrane helix</keyword>
<feature type="transmembrane region" description="Helical" evidence="8">
    <location>
        <begin position="35"/>
        <end position="55"/>
    </location>
</feature>
<protein>
    <recommendedName>
        <fullName evidence="2">histidine kinase</fullName>
        <ecNumber evidence="2">2.7.13.3</ecNumber>
    </recommendedName>
</protein>
<dbReference type="SUPFAM" id="SSF55874">
    <property type="entry name" value="ATPase domain of HSP90 chaperone/DNA topoisomerase II/histidine kinase"/>
    <property type="match status" value="1"/>
</dbReference>
<feature type="transmembrane region" description="Helical" evidence="8">
    <location>
        <begin position="98"/>
        <end position="119"/>
    </location>
</feature>
<sequence length="636" mass="72431">MTLNLIVIYTAGVFDILLGIFILSKNKSSQKNLSFFLFCLIIGIWSISVANLISAGTKDAIFFWLYIITISMPTISSTFLHMAYAFSLKEINSQLSKILFAYMLTPISILGFLLPNFYIRDVIFFSNGNKLPVIGIGYYLLSCLYAIILFIGFRQLFFSLKNSSLNNHEKETNKFIFYSLLLAIIFGSIFNWFFILLNNYRYIWLGPYSLFIVIFSTSLAILRHRLMDITVVIRKSLVYSIIIAAFTAFYLSIIFLISKSSIFTAFGSSLFSVIFIFLLAFIFQPLKAKLQFYIDKTFFYEKYMLEKSLKEFAEASITIIDLNELLAFTAKSLKASLSSKQIQILLLDKERGKYKTQAMYPYSQITTSISDNFPIVKELLNKKKIISIDEVEQEKRNELVSDLKNLEAHLAMPLVFKGALIGIILAGSKENMWPYSFEEFSLLSTLLPQLSIAIENARLIREHLDAQKQLAQTEKTKKIAEDLLRYRKESSGKKKLVNLNNTIEKILKLFEGTCEKKNIKIAKTLEEIPFIMANNEEMEQLSLNLVLNAMDAMNNGGILTITTTTKSKFNVEVRVSDTGTGIPQEQLAKIFEPFYTTKEDRAGLGLAIVKKVVEEHEGKINIESVEGKGTRVLVDL</sequence>
<feature type="transmembrane region" description="Helical" evidence="8">
    <location>
        <begin position="202"/>
        <end position="224"/>
    </location>
</feature>
<accession>A0A1F4SHR7</accession>
<dbReference type="PROSITE" id="PS50109">
    <property type="entry name" value="HIS_KIN"/>
    <property type="match status" value="1"/>
</dbReference>
<feature type="transmembrane region" description="Helical" evidence="8">
    <location>
        <begin position="263"/>
        <end position="283"/>
    </location>
</feature>
<dbReference type="EC" id="2.7.13.3" evidence="2"/>
<evidence type="ECO:0000259" key="9">
    <source>
        <dbReference type="PROSITE" id="PS50109"/>
    </source>
</evidence>
<dbReference type="GO" id="GO:0005524">
    <property type="term" value="F:ATP binding"/>
    <property type="evidence" value="ECO:0007669"/>
    <property type="project" value="UniProtKB-KW"/>
</dbReference>
<feature type="transmembrane region" description="Helical" evidence="8">
    <location>
        <begin position="236"/>
        <end position="257"/>
    </location>
</feature>
<dbReference type="PANTHER" id="PTHR43065:SF46">
    <property type="entry name" value="C4-DICARBOXYLATE TRANSPORT SENSOR PROTEIN DCTB"/>
    <property type="match status" value="1"/>
</dbReference>
<evidence type="ECO:0000256" key="8">
    <source>
        <dbReference type="SAM" id="Phobius"/>
    </source>
</evidence>
<evidence type="ECO:0000256" key="5">
    <source>
        <dbReference type="ARBA" id="ARBA00022777"/>
    </source>
</evidence>
<dbReference type="SMART" id="SM00065">
    <property type="entry name" value="GAF"/>
    <property type="match status" value="1"/>
</dbReference>
<dbReference type="PANTHER" id="PTHR43065">
    <property type="entry name" value="SENSOR HISTIDINE KINASE"/>
    <property type="match status" value="1"/>
</dbReference>
<dbReference type="InterPro" id="IPR036890">
    <property type="entry name" value="HATPase_C_sf"/>
</dbReference>
<feature type="transmembrane region" description="Helical" evidence="8">
    <location>
        <begin position="61"/>
        <end position="86"/>
    </location>
</feature>
<dbReference type="PRINTS" id="PR00344">
    <property type="entry name" value="BCTRLSENSOR"/>
</dbReference>
<dbReference type="InterPro" id="IPR003018">
    <property type="entry name" value="GAF"/>
</dbReference>
<keyword evidence="8" id="KW-0472">Membrane</keyword>
<dbReference type="InterPro" id="IPR003594">
    <property type="entry name" value="HATPase_dom"/>
</dbReference>
<keyword evidence="4" id="KW-0547">Nucleotide-binding</keyword>
<name>A0A1F4SHR7_UNCSA</name>
<dbReference type="Pfam" id="PF16927">
    <property type="entry name" value="HisKA_7TM"/>
    <property type="match status" value="1"/>
</dbReference>
<dbReference type="Pfam" id="PF02518">
    <property type="entry name" value="HATPase_c"/>
    <property type="match status" value="1"/>
</dbReference>
<dbReference type="SUPFAM" id="SSF55781">
    <property type="entry name" value="GAF domain-like"/>
    <property type="match status" value="1"/>
</dbReference>
<dbReference type="InterPro" id="IPR031621">
    <property type="entry name" value="HisKA_7TM"/>
</dbReference>
<dbReference type="AlphaFoldDB" id="A0A1F4SHR7"/>
<keyword evidence="5" id="KW-0418">Kinase</keyword>
<evidence type="ECO:0000313" key="10">
    <source>
        <dbReference type="EMBL" id="OGC19971.1"/>
    </source>
</evidence>
<evidence type="ECO:0000256" key="7">
    <source>
        <dbReference type="ARBA" id="ARBA00023012"/>
    </source>
</evidence>
<feature type="transmembrane region" description="Helical" evidence="8">
    <location>
        <begin position="131"/>
        <end position="154"/>
    </location>
</feature>
<keyword evidence="6" id="KW-0067">ATP-binding</keyword>
<dbReference type="GO" id="GO:0000160">
    <property type="term" value="P:phosphorelay signal transduction system"/>
    <property type="evidence" value="ECO:0007669"/>
    <property type="project" value="UniProtKB-KW"/>
</dbReference>
<comment type="caution">
    <text evidence="10">The sequence shown here is derived from an EMBL/GenBank/DDBJ whole genome shotgun (WGS) entry which is preliminary data.</text>
</comment>
<dbReference type="GO" id="GO:0004673">
    <property type="term" value="F:protein histidine kinase activity"/>
    <property type="evidence" value="ECO:0007669"/>
    <property type="project" value="UniProtKB-EC"/>
</dbReference>
<keyword evidence="7" id="KW-0902">Two-component regulatory system</keyword>
<gene>
    <name evidence="10" type="ORF">A2310_01255</name>
</gene>
<evidence type="ECO:0000256" key="3">
    <source>
        <dbReference type="ARBA" id="ARBA00022679"/>
    </source>
</evidence>
<dbReference type="InterPro" id="IPR005467">
    <property type="entry name" value="His_kinase_dom"/>
</dbReference>
<evidence type="ECO:0000256" key="6">
    <source>
        <dbReference type="ARBA" id="ARBA00022840"/>
    </source>
</evidence>
<comment type="catalytic activity">
    <reaction evidence="1">
        <text>ATP + protein L-histidine = ADP + protein N-phospho-L-histidine.</text>
        <dbReference type="EC" id="2.7.13.3"/>
    </reaction>
</comment>
<dbReference type="Pfam" id="PF13492">
    <property type="entry name" value="GAF_3"/>
    <property type="match status" value="1"/>
</dbReference>
<evidence type="ECO:0000256" key="4">
    <source>
        <dbReference type="ARBA" id="ARBA00022741"/>
    </source>
</evidence>
<dbReference type="InterPro" id="IPR029016">
    <property type="entry name" value="GAF-like_dom_sf"/>
</dbReference>
<dbReference type="Gene3D" id="3.30.565.10">
    <property type="entry name" value="Histidine kinase-like ATPase, C-terminal domain"/>
    <property type="match status" value="1"/>
</dbReference>